<proteinExistence type="predicted"/>
<dbReference type="Proteomes" id="UP001153069">
    <property type="component" value="Unassembled WGS sequence"/>
</dbReference>
<evidence type="ECO:0000313" key="2">
    <source>
        <dbReference type="Proteomes" id="UP001153069"/>
    </source>
</evidence>
<dbReference type="EMBL" id="CAICTM010001043">
    <property type="protein sequence ID" value="CAB9519773.1"/>
    <property type="molecule type" value="Genomic_DNA"/>
</dbReference>
<name>A0A9N8HLN0_9STRA</name>
<protein>
    <submittedName>
        <fullName evidence="1">Uncharacterized protein</fullName>
    </submittedName>
</protein>
<keyword evidence="2" id="KW-1185">Reference proteome</keyword>
<evidence type="ECO:0000313" key="1">
    <source>
        <dbReference type="EMBL" id="CAB9519773.1"/>
    </source>
</evidence>
<sequence>MTYKILTESGKVICRAVARTARKGAELSNWKADGLAPKLAPKPKPISGQKASTSEADLVVGAAPETEVIEKGIEIEETEENGEFHNSIRKDILSNLEHKDVLDGGNLPVIDITNLLNRTFITHPNEEGEQHRAKIVSAEATGETNADGSAAVYRFKCKHGDEYFEEVLAYSKMLEWCERDLDKDDMYRIEAVI</sequence>
<organism evidence="1 2">
    <name type="scientific">Seminavis robusta</name>
    <dbReference type="NCBI Taxonomy" id="568900"/>
    <lineage>
        <taxon>Eukaryota</taxon>
        <taxon>Sar</taxon>
        <taxon>Stramenopiles</taxon>
        <taxon>Ochrophyta</taxon>
        <taxon>Bacillariophyta</taxon>
        <taxon>Bacillariophyceae</taxon>
        <taxon>Bacillariophycidae</taxon>
        <taxon>Naviculales</taxon>
        <taxon>Naviculaceae</taxon>
        <taxon>Seminavis</taxon>
    </lineage>
</organism>
<gene>
    <name evidence="1" type="ORF">SEMRO_1045_G234990.1</name>
</gene>
<dbReference type="AlphaFoldDB" id="A0A9N8HLN0"/>
<reference evidence="1" key="1">
    <citation type="submission" date="2020-06" db="EMBL/GenBank/DDBJ databases">
        <authorList>
            <consortium name="Plant Systems Biology data submission"/>
        </authorList>
    </citation>
    <scope>NUCLEOTIDE SEQUENCE</scope>
    <source>
        <strain evidence="1">D6</strain>
    </source>
</reference>
<accession>A0A9N8HLN0</accession>
<comment type="caution">
    <text evidence="1">The sequence shown here is derived from an EMBL/GenBank/DDBJ whole genome shotgun (WGS) entry which is preliminary data.</text>
</comment>